<comment type="caution">
    <text evidence="1">The sequence shown here is derived from an EMBL/GenBank/DDBJ whole genome shotgun (WGS) entry which is preliminary data.</text>
</comment>
<evidence type="ECO:0000313" key="1">
    <source>
        <dbReference type="EMBL" id="GAA1937295.1"/>
    </source>
</evidence>
<evidence type="ECO:0008006" key="3">
    <source>
        <dbReference type="Google" id="ProtNLM"/>
    </source>
</evidence>
<evidence type="ECO:0000313" key="2">
    <source>
        <dbReference type="Proteomes" id="UP001501303"/>
    </source>
</evidence>
<gene>
    <name evidence="1" type="ORF">GCM10009716_49280</name>
</gene>
<accession>A0ABN2PXH1</accession>
<proteinExistence type="predicted"/>
<dbReference type="EMBL" id="BAAAMJ010000130">
    <property type="protein sequence ID" value="GAA1937295.1"/>
    <property type="molecule type" value="Genomic_DNA"/>
</dbReference>
<protein>
    <recommendedName>
        <fullName evidence="3">Helix-turn-helix domain-containing protein</fullName>
    </recommendedName>
</protein>
<keyword evidence="2" id="KW-1185">Reference proteome</keyword>
<dbReference type="Proteomes" id="UP001501303">
    <property type="component" value="Unassembled WGS sequence"/>
</dbReference>
<organism evidence="1 2">
    <name type="scientific">Streptomyces sodiiphilus</name>
    <dbReference type="NCBI Taxonomy" id="226217"/>
    <lineage>
        <taxon>Bacteria</taxon>
        <taxon>Bacillati</taxon>
        <taxon>Actinomycetota</taxon>
        <taxon>Actinomycetes</taxon>
        <taxon>Kitasatosporales</taxon>
        <taxon>Streptomycetaceae</taxon>
        <taxon>Streptomyces</taxon>
    </lineage>
</organism>
<name>A0ABN2PXH1_9ACTN</name>
<dbReference type="RefSeq" id="WP_344267095.1">
    <property type="nucleotide sequence ID" value="NZ_BAAAMJ010000130.1"/>
</dbReference>
<sequence>MSGAQDTMSGVGVAWLRPEYQGREAELVTLSEGAELVGVCRSTVSMWAARHQDSPALTLVTGSPKQAHQVRHAELDQALGRPAVREFGEALQVS</sequence>
<reference evidence="1 2" key="1">
    <citation type="journal article" date="2019" name="Int. J. Syst. Evol. Microbiol.">
        <title>The Global Catalogue of Microorganisms (GCM) 10K type strain sequencing project: providing services to taxonomists for standard genome sequencing and annotation.</title>
        <authorList>
            <consortium name="The Broad Institute Genomics Platform"/>
            <consortium name="The Broad Institute Genome Sequencing Center for Infectious Disease"/>
            <person name="Wu L."/>
            <person name="Ma J."/>
        </authorList>
    </citation>
    <scope>NUCLEOTIDE SEQUENCE [LARGE SCALE GENOMIC DNA]</scope>
    <source>
        <strain evidence="1 2">JCM 13581</strain>
    </source>
</reference>